<dbReference type="EMBL" id="UINC01188200">
    <property type="protein sequence ID" value="SVE01298.1"/>
    <property type="molecule type" value="Genomic_DNA"/>
</dbReference>
<gene>
    <name evidence="1" type="ORF">METZ01_LOCUS454152</name>
</gene>
<reference evidence="1" key="1">
    <citation type="submission" date="2018-05" db="EMBL/GenBank/DDBJ databases">
        <authorList>
            <person name="Lanie J.A."/>
            <person name="Ng W.-L."/>
            <person name="Kazmierczak K.M."/>
            <person name="Andrzejewski T.M."/>
            <person name="Davidsen T.M."/>
            <person name="Wayne K.J."/>
            <person name="Tettelin H."/>
            <person name="Glass J.I."/>
            <person name="Rusch D."/>
            <person name="Podicherti R."/>
            <person name="Tsui H.-C.T."/>
            <person name="Winkler M.E."/>
        </authorList>
    </citation>
    <scope>NUCLEOTIDE SEQUENCE</scope>
</reference>
<protein>
    <submittedName>
        <fullName evidence="1">Uncharacterized protein</fullName>
    </submittedName>
</protein>
<dbReference type="AlphaFoldDB" id="A0A383A2U6"/>
<name>A0A383A2U6_9ZZZZ</name>
<proteinExistence type="predicted"/>
<sequence>RISKIELLNSREAQLRGGPESLLRAIVHKALNSTTDSAFGAG</sequence>
<accession>A0A383A2U6</accession>
<organism evidence="1">
    <name type="scientific">marine metagenome</name>
    <dbReference type="NCBI Taxonomy" id="408172"/>
    <lineage>
        <taxon>unclassified sequences</taxon>
        <taxon>metagenomes</taxon>
        <taxon>ecological metagenomes</taxon>
    </lineage>
</organism>
<feature type="non-terminal residue" evidence="1">
    <location>
        <position position="1"/>
    </location>
</feature>
<evidence type="ECO:0000313" key="1">
    <source>
        <dbReference type="EMBL" id="SVE01298.1"/>
    </source>
</evidence>